<gene>
    <name evidence="2" type="ORF">MA16_Dca016181</name>
</gene>
<evidence type="ECO:0000313" key="3">
    <source>
        <dbReference type="Proteomes" id="UP000233837"/>
    </source>
</evidence>
<dbReference type="AlphaFoldDB" id="A0A2I0WBT5"/>
<protein>
    <submittedName>
        <fullName evidence="2">Uncharacterized protein</fullName>
    </submittedName>
</protein>
<keyword evidence="1" id="KW-0812">Transmembrane</keyword>
<keyword evidence="1" id="KW-1133">Transmembrane helix</keyword>
<proteinExistence type="predicted"/>
<dbReference type="PANTHER" id="PTHR36337">
    <property type="entry name" value="OBSCURIN-LIKE PROTEIN"/>
    <property type="match status" value="1"/>
</dbReference>
<keyword evidence="1" id="KW-0472">Membrane</keyword>
<dbReference type="PANTHER" id="PTHR36337:SF1">
    <property type="entry name" value="OBSCURIN-LIKE PROTEIN"/>
    <property type="match status" value="1"/>
</dbReference>
<name>A0A2I0WBT5_9ASPA</name>
<reference evidence="2 3" key="1">
    <citation type="journal article" date="2016" name="Sci. Rep.">
        <title>The Dendrobium catenatum Lindl. genome sequence provides insights into polysaccharide synthase, floral development and adaptive evolution.</title>
        <authorList>
            <person name="Zhang G.Q."/>
            <person name="Xu Q."/>
            <person name="Bian C."/>
            <person name="Tsai W.C."/>
            <person name="Yeh C.M."/>
            <person name="Liu K.W."/>
            <person name="Yoshida K."/>
            <person name="Zhang L.S."/>
            <person name="Chang S.B."/>
            <person name="Chen F."/>
            <person name="Shi Y."/>
            <person name="Su Y.Y."/>
            <person name="Zhang Y.Q."/>
            <person name="Chen L.J."/>
            <person name="Yin Y."/>
            <person name="Lin M."/>
            <person name="Huang H."/>
            <person name="Deng H."/>
            <person name="Wang Z.W."/>
            <person name="Zhu S.L."/>
            <person name="Zhao X."/>
            <person name="Deng C."/>
            <person name="Niu S.C."/>
            <person name="Huang J."/>
            <person name="Wang M."/>
            <person name="Liu G.H."/>
            <person name="Yang H.J."/>
            <person name="Xiao X.J."/>
            <person name="Hsiao Y.Y."/>
            <person name="Wu W.L."/>
            <person name="Chen Y.Y."/>
            <person name="Mitsuda N."/>
            <person name="Ohme-Takagi M."/>
            <person name="Luo Y.B."/>
            <person name="Van de Peer Y."/>
            <person name="Liu Z.J."/>
        </authorList>
    </citation>
    <scope>NUCLEOTIDE SEQUENCE [LARGE SCALE GENOMIC DNA]</scope>
    <source>
        <tissue evidence="2">The whole plant</tissue>
    </source>
</reference>
<organism evidence="2 3">
    <name type="scientific">Dendrobium catenatum</name>
    <dbReference type="NCBI Taxonomy" id="906689"/>
    <lineage>
        <taxon>Eukaryota</taxon>
        <taxon>Viridiplantae</taxon>
        <taxon>Streptophyta</taxon>
        <taxon>Embryophyta</taxon>
        <taxon>Tracheophyta</taxon>
        <taxon>Spermatophyta</taxon>
        <taxon>Magnoliopsida</taxon>
        <taxon>Liliopsida</taxon>
        <taxon>Asparagales</taxon>
        <taxon>Orchidaceae</taxon>
        <taxon>Epidendroideae</taxon>
        <taxon>Malaxideae</taxon>
        <taxon>Dendrobiinae</taxon>
        <taxon>Dendrobium</taxon>
    </lineage>
</organism>
<keyword evidence="3" id="KW-1185">Reference proteome</keyword>
<dbReference type="Proteomes" id="UP000233837">
    <property type="component" value="Unassembled WGS sequence"/>
</dbReference>
<accession>A0A2I0WBT5</accession>
<evidence type="ECO:0000256" key="1">
    <source>
        <dbReference type="SAM" id="Phobius"/>
    </source>
</evidence>
<sequence length="118" mass="13000">MAVAMFSFLLTNDLLSSSGGFLPLISIIVLPYLLKRLAEFILQLPEDGKKVMLDELYAQVAESDDVARKPVLVSWLQSLSYLCSQKDTLRNHPKNLISPSNTAVSMNGTSGQILQSML</sequence>
<dbReference type="EMBL" id="KZ502784">
    <property type="protein sequence ID" value="PKU73114.1"/>
    <property type="molecule type" value="Genomic_DNA"/>
</dbReference>
<dbReference type="STRING" id="906689.A0A2I0WBT5"/>
<evidence type="ECO:0000313" key="2">
    <source>
        <dbReference type="EMBL" id="PKU73114.1"/>
    </source>
</evidence>
<feature type="transmembrane region" description="Helical" evidence="1">
    <location>
        <begin position="14"/>
        <end position="34"/>
    </location>
</feature>
<reference evidence="2 3" key="2">
    <citation type="journal article" date="2017" name="Nature">
        <title>The Apostasia genome and the evolution of orchids.</title>
        <authorList>
            <person name="Zhang G.Q."/>
            <person name="Liu K.W."/>
            <person name="Li Z."/>
            <person name="Lohaus R."/>
            <person name="Hsiao Y.Y."/>
            <person name="Niu S.C."/>
            <person name="Wang J.Y."/>
            <person name="Lin Y.C."/>
            <person name="Xu Q."/>
            <person name="Chen L.J."/>
            <person name="Yoshida K."/>
            <person name="Fujiwara S."/>
            <person name="Wang Z.W."/>
            <person name="Zhang Y.Q."/>
            <person name="Mitsuda N."/>
            <person name="Wang M."/>
            <person name="Liu G.H."/>
            <person name="Pecoraro L."/>
            <person name="Huang H.X."/>
            <person name="Xiao X.J."/>
            <person name="Lin M."/>
            <person name="Wu X.Y."/>
            <person name="Wu W.L."/>
            <person name="Chen Y.Y."/>
            <person name="Chang S.B."/>
            <person name="Sakamoto S."/>
            <person name="Ohme-Takagi M."/>
            <person name="Yagi M."/>
            <person name="Zeng S.J."/>
            <person name="Shen C.Y."/>
            <person name="Yeh C.M."/>
            <person name="Luo Y.B."/>
            <person name="Tsai W.C."/>
            <person name="Van de Peer Y."/>
            <person name="Liu Z.J."/>
        </authorList>
    </citation>
    <scope>NUCLEOTIDE SEQUENCE [LARGE SCALE GENOMIC DNA]</scope>
    <source>
        <tissue evidence="2">The whole plant</tissue>
    </source>
</reference>